<dbReference type="InterPro" id="IPR007627">
    <property type="entry name" value="RNA_pol_sigma70_r2"/>
</dbReference>
<dbReference type="SUPFAM" id="SSF88659">
    <property type="entry name" value="Sigma3 and sigma4 domains of RNA polymerase sigma factors"/>
    <property type="match status" value="1"/>
</dbReference>
<dbReference type="EMBL" id="VCAO01000001">
    <property type="protein sequence ID" value="TMM49882.1"/>
    <property type="molecule type" value="Genomic_DNA"/>
</dbReference>
<proteinExistence type="inferred from homology"/>
<evidence type="ECO:0000259" key="5">
    <source>
        <dbReference type="Pfam" id="PF04542"/>
    </source>
</evidence>
<dbReference type="Pfam" id="PF04542">
    <property type="entry name" value="Sigma70_r2"/>
    <property type="match status" value="1"/>
</dbReference>
<dbReference type="NCBIfam" id="TIGR02937">
    <property type="entry name" value="sigma70-ECF"/>
    <property type="match status" value="1"/>
</dbReference>
<keyword evidence="8" id="KW-1185">Reference proteome</keyword>
<evidence type="ECO:0000313" key="7">
    <source>
        <dbReference type="EMBL" id="TMM49882.1"/>
    </source>
</evidence>
<evidence type="ECO:0000256" key="4">
    <source>
        <dbReference type="ARBA" id="ARBA00023163"/>
    </source>
</evidence>
<dbReference type="RefSeq" id="WP_138615443.1">
    <property type="nucleotide sequence ID" value="NZ_VCAO01000001.1"/>
</dbReference>
<dbReference type="Gene3D" id="1.10.10.10">
    <property type="entry name" value="Winged helix-like DNA-binding domain superfamily/Winged helix DNA-binding domain"/>
    <property type="match status" value="1"/>
</dbReference>
<dbReference type="SUPFAM" id="SSF88946">
    <property type="entry name" value="Sigma2 domain of RNA polymerase sigma factors"/>
    <property type="match status" value="1"/>
</dbReference>
<dbReference type="GO" id="GO:0003677">
    <property type="term" value="F:DNA binding"/>
    <property type="evidence" value="ECO:0007669"/>
    <property type="project" value="InterPro"/>
</dbReference>
<dbReference type="AlphaFoldDB" id="A0A5S3P8Q1"/>
<dbReference type="InterPro" id="IPR036388">
    <property type="entry name" value="WH-like_DNA-bd_sf"/>
</dbReference>
<dbReference type="PANTHER" id="PTHR43133">
    <property type="entry name" value="RNA POLYMERASE ECF-TYPE SIGMA FACTO"/>
    <property type="match status" value="1"/>
</dbReference>
<reference evidence="7 8" key="1">
    <citation type="submission" date="2019-05" db="EMBL/GenBank/DDBJ databases">
        <title>Erythrobacter marisflavi sp. nov., isolated from isolated from water of an estuary environment.</title>
        <authorList>
            <person name="Yoon J.-H."/>
        </authorList>
    </citation>
    <scope>NUCLEOTIDE SEQUENCE [LARGE SCALE GENOMIC DNA]</scope>
    <source>
        <strain evidence="7 8">KEM-5</strain>
    </source>
</reference>
<comment type="caution">
    <text evidence="7">The sequence shown here is derived from an EMBL/GenBank/DDBJ whole genome shotgun (WGS) entry which is preliminary data.</text>
</comment>
<accession>A0A5S3P8Q1</accession>
<name>A0A5S3P8Q1_9SPHN</name>
<dbReference type="InterPro" id="IPR039425">
    <property type="entry name" value="RNA_pol_sigma-70-like"/>
</dbReference>
<evidence type="ECO:0000256" key="3">
    <source>
        <dbReference type="ARBA" id="ARBA00023082"/>
    </source>
</evidence>
<feature type="domain" description="RNA polymerase sigma factor 70 region 4 type 2" evidence="6">
    <location>
        <begin position="110"/>
        <end position="157"/>
    </location>
</feature>
<evidence type="ECO:0000256" key="1">
    <source>
        <dbReference type="ARBA" id="ARBA00010641"/>
    </source>
</evidence>
<dbReference type="Pfam" id="PF08281">
    <property type="entry name" value="Sigma70_r4_2"/>
    <property type="match status" value="1"/>
</dbReference>
<keyword evidence="2" id="KW-0805">Transcription regulation</keyword>
<keyword evidence="4" id="KW-0804">Transcription</keyword>
<feature type="domain" description="RNA polymerase sigma-70 region 2" evidence="5">
    <location>
        <begin position="15"/>
        <end position="79"/>
    </location>
</feature>
<protein>
    <submittedName>
        <fullName evidence="7">Sigma-70 family RNA polymerase sigma factor</fullName>
    </submittedName>
</protein>
<comment type="similarity">
    <text evidence="1">Belongs to the sigma-70 factor family. ECF subfamily.</text>
</comment>
<keyword evidence="3" id="KW-0731">Sigma factor</keyword>
<organism evidence="7 8">
    <name type="scientific">Qipengyuania marisflavi</name>
    <dbReference type="NCBI Taxonomy" id="2486356"/>
    <lineage>
        <taxon>Bacteria</taxon>
        <taxon>Pseudomonadati</taxon>
        <taxon>Pseudomonadota</taxon>
        <taxon>Alphaproteobacteria</taxon>
        <taxon>Sphingomonadales</taxon>
        <taxon>Erythrobacteraceae</taxon>
        <taxon>Qipengyuania</taxon>
    </lineage>
</organism>
<sequence>MTTQQDSLYQQAGTQFAPTIARLARAMERHPERSRDLEQDIHCELWRSFARFDGRCSLKTWVYRIAHNVAADHRMRAARRPAPVPLDEIDELPCAADVENAASENHALARAYELIRMLPTPDAQVMMLWLEGESGNEIAEVTGLSANLVSTRIHRLKAIISKSLSDPSKEGAQT</sequence>
<evidence type="ECO:0000259" key="6">
    <source>
        <dbReference type="Pfam" id="PF08281"/>
    </source>
</evidence>
<dbReference type="InterPro" id="IPR013325">
    <property type="entry name" value="RNA_pol_sigma_r2"/>
</dbReference>
<evidence type="ECO:0000313" key="8">
    <source>
        <dbReference type="Proteomes" id="UP000309668"/>
    </source>
</evidence>
<dbReference type="InterPro" id="IPR013249">
    <property type="entry name" value="RNA_pol_sigma70_r4_t2"/>
</dbReference>
<dbReference type="PANTHER" id="PTHR43133:SF45">
    <property type="entry name" value="RNA POLYMERASE ECF-TYPE SIGMA FACTOR"/>
    <property type="match status" value="1"/>
</dbReference>
<dbReference type="OrthoDB" id="9803470at2"/>
<dbReference type="GO" id="GO:0016987">
    <property type="term" value="F:sigma factor activity"/>
    <property type="evidence" value="ECO:0007669"/>
    <property type="project" value="UniProtKB-KW"/>
</dbReference>
<dbReference type="GO" id="GO:0006352">
    <property type="term" value="P:DNA-templated transcription initiation"/>
    <property type="evidence" value="ECO:0007669"/>
    <property type="project" value="InterPro"/>
</dbReference>
<dbReference type="Proteomes" id="UP000309668">
    <property type="component" value="Unassembled WGS sequence"/>
</dbReference>
<dbReference type="Gene3D" id="1.10.1740.10">
    <property type="match status" value="1"/>
</dbReference>
<gene>
    <name evidence="7" type="ORF">FEV51_01395</name>
</gene>
<dbReference type="InterPro" id="IPR013324">
    <property type="entry name" value="RNA_pol_sigma_r3/r4-like"/>
</dbReference>
<evidence type="ECO:0000256" key="2">
    <source>
        <dbReference type="ARBA" id="ARBA00023015"/>
    </source>
</evidence>
<dbReference type="InterPro" id="IPR014284">
    <property type="entry name" value="RNA_pol_sigma-70_dom"/>
</dbReference>